<dbReference type="Pfam" id="PF20178">
    <property type="entry name" value="ToxA_N"/>
    <property type="match status" value="1"/>
</dbReference>
<organism evidence="3 4">
    <name type="scientific">Pandoraea pneumonica</name>
    <dbReference type="NCBI Taxonomy" id="2508299"/>
    <lineage>
        <taxon>Bacteria</taxon>
        <taxon>Pseudomonadati</taxon>
        <taxon>Pseudomonadota</taxon>
        <taxon>Betaproteobacteria</taxon>
        <taxon>Burkholderiales</taxon>
        <taxon>Burkholderiaceae</taxon>
        <taxon>Pandoraea</taxon>
    </lineage>
</organism>
<gene>
    <name evidence="3" type="ORF">PPN31114_04734</name>
</gene>
<dbReference type="EMBL" id="CABPSK010000005">
    <property type="protein sequence ID" value="VVE51678.1"/>
    <property type="molecule type" value="Genomic_DNA"/>
</dbReference>
<feature type="compositionally biased region" description="Polar residues" evidence="1">
    <location>
        <begin position="1"/>
        <end position="14"/>
    </location>
</feature>
<sequence length="1444" mass="155622">MQGVTPSQTMTPPQSWAPDANSENRPAPVARPAAFETVAPPVLHEPSVVPRLNAAPDAASLTRLFETLDERLTSDVMEPNGTQPQRNALARGFDVVIDYLDRFRWAGSGHRQALAAGQSPLLEPSPASSPAPFPRFNIGRNGAADYVVAWLYFFSGLRSQTGSPMVATGAPGNGMPYTLAPTLEESAHLSHLRVRRDIDALDAAHPFVVNQMTASPSRPHDIASNASVETPEIETDVAALLHAETTNHEVQAYFEALRQRTRAHEAALARTERVFNLRQTLSAEFERRIQAAASPHNGTPPRLDDVKLTQFNMFRFDASAPVYDNAHLERWRPRQSLSIVDAAMQILAGTLRIDESITDKNGHTSRSVRPDYGIHVGALDQNRRYHAQDQVPGLSTADLFDVIRQWQWLTTGDDDAGYSSEFVQALHHSERQLAFDDLQLSYLASHISADAVVLGEIILHLPEAAARHESDGHQAGVTAYQIYVQTTGSSDPIAPAGMFFVSAQPARGAGLLYVAGDPNPWREYQDRSALMQDLTAPTGSGLHDVLKARLPRADASHQITAIQLTPTPDDPLLGARYASLSVVRSEMRDDFNAATSPERVSDYTSWFSGAAPHLRSHALHALGAARTPGIALSPPRSPALGLPENIADAFQSLLDMRLQISTAMPTQRRVARSLASEVLSELGAKGIDPDDVRLTIGEPLRELDAGSHRTTVSYRLPDAVLKHVEGTLAVTPSQTMSLSTVTAHREPSTAVSLPPADRLVGHFSVDRFRLTFDRQFRGFMSEHRDALRRTAASTFVLDAVAMQTHKTLSAEHIALAKSVAKRAGFDDLARLLPGADNRPFQQAWLSVDDIASLSIVLTDRSNGSVLFYTPTSPDAVLRGFKNRSALDKWLASRLPDADARAQIVAMFPAAARERVSTRFEQFAAQPSTNTAPFAADDKPFAGEVFVSVLDSFIRHGETVKGADDLGAANFGTGVLLATAHAIRWLDIGLGLGAWFGESLGPLSLAVSAVDGALGVSMVIGGGDEMRAEGWYSLATALGAGAASAARYLTIKSVLAADGYAYLFNAPVENNDQLVDGLYYVGDRFVAQFGDDADSAAFAGVTLEPETGEFRLINMDLASLGGYVRLSRTGKWGFIRTPPPGTMPAINTPHVAYAVERAYGQRLSAAMNSGTSAERQAFRRAKREAYERSLLGQAERVPSMVQKVRFLDPRLTDAATLGAIAGDVESAQAAEAAAQEIANLAAQASAAGATVRTVPQIRGLGSGALDRGLVRIMAVASRDGRDGALLGELDRLAQAPDASATKTYVARLQALGRNEAAGESFSFRGNAPNSVKIRDLDSLFRGKATTPATFEITTRDHGMLMGRRLTHDRVVEYFFFDPASSFVAHTSRRDIVELAAHHLSSARAAYTPYSLAGQPAVMVREIDVARLAEGAAGTVRAGDLVPRAR</sequence>
<protein>
    <submittedName>
        <fullName evidence="3">Toxin Afp18</fullName>
    </submittedName>
</protein>
<evidence type="ECO:0000313" key="4">
    <source>
        <dbReference type="Proteomes" id="UP000366945"/>
    </source>
</evidence>
<name>A0A5E4YTG4_9BURK</name>
<proteinExistence type="predicted"/>
<feature type="domain" description="Dermonecrotic toxin N-terminal" evidence="2">
    <location>
        <begin position="664"/>
        <end position="909"/>
    </location>
</feature>
<accession>A0A5E4YTG4</accession>
<dbReference type="Proteomes" id="UP000366945">
    <property type="component" value="Unassembled WGS sequence"/>
</dbReference>
<evidence type="ECO:0000259" key="2">
    <source>
        <dbReference type="Pfam" id="PF20178"/>
    </source>
</evidence>
<dbReference type="InterPro" id="IPR046673">
    <property type="entry name" value="ToxA_N"/>
</dbReference>
<reference evidence="3 4" key="1">
    <citation type="submission" date="2019-08" db="EMBL/GenBank/DDBJ databases">
        <authorList>
            <person name="Peeters C."/>
        </authorList>
    </citation>
    <scope>NUCLEOTIDE SEQUENCE [LARGE SCALE GENOMIC DNA]</scope>
    <source>
        <strain evidence="3 4">LMG 31114</strain>
    </source>
</reference>
<feature type="region of interest" description="Disordered" evidence="1">
    <location>
        <begin position="1"/>
        <end position="28"/>
    </location>
</feature>
<evidence type="ECO:0000313" key="3">
    <source>
        <dbReference type="EMBL" id="VVE51678.1"/>
    </source>
</evidence>
<keyword evidence="4" id="KW-1185">Reference proteome</keyword>
<evidence type="ECO:0000256" key="1">
    <source>
        <dbReference type="SAM" id="MobiDB-lite"/>
    </source>
</evidence>